<dbReference type="GO" id="GO:0016787">
    <property type="term" value="F:hydrolase activity"/>
    <property type="evidence" value="ECO:0007669"/>
    <property type="project" value="UniProtKB-KW"/>
</dbReference>
<comment type="caution">
    <text evidence="5">The sequence shown here is derived from an EMBL/GenBank/DDBJ whole genome shotgun (WGS) entry which is preliminary data.</text>
</comment>
<dbReference type="Proteomes" id="UP000317716">
    <property type="component" value="Unassembled WGS sequence"/>
</dbReference>
<evidence type="ECO:0000259" key="4">
    <source>
        <dbReference type="Pfam" id="PF03065"/>
    </source>
</evidence>
<evidence type="ECO:0000256" key="3">
    <source>
        <dbReference type="RuleBase" id="RU361196"/>
    </source>
</evidence>
<dbReference type="InterPro" id="IPR011330">
    <property type="entry name" value="Glyco_hydro/deAcase_b/a-brl"/>
</dbReference>
<evidence type="ECO:0000313" key="5">
    <source>
        <dbReference type="EMBL" id="TMQ49670.1"/>
    </source>
</evidence>
<keyword evidence="5" id="KW-0378">Hydrolase</keyword>
<dbReference type="EMBL" id="VBOS01000443">
    <property type="protein sequence ID" value="TMQ49670.1"/>
    <property type="molecule type" value="Genomic_DNA"/>
</dbReference>
<dbReference type="GO" id="GO:0005975">
    <property type="term" value="P:carbohydrate metabolic process"/>
    <property type="evidence" value="ECO:0007669"/>
    <property type="project" value="InterPro"/>
</dbReference>
<dbReference type="InterPro" id="IPR052046">
    <property type="entry name" value="GH57_Enzymes"/>
</dbReference>
<organism evidence="5 6">
    <name type="scientific">Eiseniibacteriota bacterium</name>
    <dbReference type="NCBI Taxonomy" id="2212470"/>
    <lineage>
        <taxon>Bacteria</taxon>
        <taxon>Candidatus Eiseniibacteriota</taxon>
    </lineage>
</organism>
<dbReference type="Pfam" id="PF03065">
    <property type="entry name" value="Glyco_hydro_57"/>
    <property type="match status" value="1"/>
</dbReference>
<evidence type="ECO:0000256" key="2">
    <source>
        <dbReference type="ARBA" id="ARBA00023277"/>
    </source>
</evidence>
<sequence length="603" mass="66019">MRCRPPSAARESARRLGLAVERGIEPRALLALETWFLLAWLDPTLHGEPEAARALAAGGEFTARHRDDLLALHRRVLADVIPAYRTLAERGQVELSASAYDHPILPLLVGHEAARRARPDLKLPAEPFAAPEDAARQIERALERHARAFGSRPNGMWPPEGGVSPEVAEIAARAGVRWLATDEDVLWKSLPSELKRRESLYRPWRFETAAGSVALLFRDRELSDRIGFVYHRWRPEEAAADLVSRLRRIAPFGDRGRRAVVSIILDGENCWEAYEEDGGPFLAALYGALESASDIRTRTPSDVIAAAEPLAALPALHSGSWIDADFHIWIGHAEKNRAWDLLARTRRALVEAGSTPERDPGAWEALFAAEGSDWFWWFGDDHWTADRAIFDRLFREHLEAVYDRMRRPAPAWLRVPVIPNRPAPGATLAPIGLIQPESFRLGAGGAAMHHEAGRVRELYFGFDRERFFMRLDFAAGRMPGAGVGLALELLAPRAARLSVRGLAPGAHPVILESGPVAAEADRASSPRAQAGGAGEELAGGRCAVGSILELAVPFAGLGLTTGDAVELVVYLLEGGQPVETLPDSDLVRFVVPDASFADSMWSA</sequence>
<dbReference type="Gene3D" id="3.20.110.10">
    <property type="entry name" value="Glycoside hydrolase 38, N terminal domain"/>
    <property type="match status" value="1"/>
</dbReference>
<keyword evidence="2 3" id="KW-0119">Carbohydrate metabolism</keyword>
<accession>A0A538SE90</accession>
<dbReference type="InterPro" id="IPR004300">
    <property type="entry name" value="Glyco_hydro_57_N"/>
</dbReference>
<proteinExistence type="inferred from homology"/>
<protein>
    <submittedName>
        <fullName evidence="5">Glycoside hydrolase</fullName>
    </submittedName>
</protein>
<dbReference type="CDD" id="cd10796">
    <property type="entry name" value="GH57N_APU"/>
    <property type="match status" value="1"/>
</dbReference>
<gene>
    <name evidence="5" type="ORF">E6K72_12150</name>
</gene>
<name>A0A538SE90_UNCEI</name>
<feature type="domain" description="Glycoside hydrolase family 57 N-terminal" evidence="4">
    <location>
        <begin position="34"/>
        <end position="307"/>
    </location>
</feature>
<dbReference type="SUPFAM" id="SSF88713">
    <property type="entry name" value="Glycoside hydrolase/deacetylase"/>
    <property type="match status" value="1"/>
</dbReference>
<dbReference type="PANTHER" id="PTHR36306:SF1">
    <property type="entry name" value="ALPHA-AMYLASE-RELATED"/>
    <property type="match status" value="1"/>
</dbReference>
<dbReference type="AlphaFoldDB" id="A0A538SE90"/>
<evidence type="ECO:0000313" key="6">
    <source>
        <dbReference type="Proteomes" id="UP000317716"/>
    </source>
</evidence>
<reference evidence="5 6" key="1">
    <citation type="journal article" date="2019" name="Nat. Microbiol.">
        <title>Mediterranean grassland soil C-N compound turnover is dependent on rainfall and depth, and is mediated by genomically divergent microorganisms.</title>
        <authorList>
            <person name="Diamond S."/>
            <person name="Andeer P.F."/>
            <person name="Li Z."/>
            <person name="Crits-Christoph A."/>
            <person name="Burstein D."/>
            <person name="Anantharaman K."/>
            <person name="Lane K.R."/>
            <person name="Thomas B.C."/>
            <person name="Pan C."/>
            <person name="Northen T.R."/>
            <person name="Banfield J.F."/>
        </authorList>
    </citation>
    <scope>NUCLEOTIDE SEQUENCE [LARGE SCALE GENOMIC DNA]</scope>
    <source>
        <strain evidence="5">WS_2</strain>
    </source>
</reference>
<dbReference type="PANTHER" id="PTHR36306">
    <property type="entry name" value="ALPHA-AMYLASE-RELATED-RELATED"/>
    <property type="match status" value="1"/>
</dbReference>
<dbReference type="InterPro" id="IPR027291">
    <property type="entry name" value="Glyco_hydro_38_N_sf"/>
</dbReference>
<comment type="similarity">
    <text evidence="1 3">Belongs to the glycosyl hydrolase 57 family.</text>
</comment>
<evidence type="ECO:0000256" key="1">
    <source>
        <dbReference type="ARBA" id="ARBA00006821"/>
    </source>
</evidence>